<protein>
    <submittedName>
        <fullName evidence="1">Uncharacterized protein</fullName>
    </submittedName>
</protein>
<dbReference type="EMBL" id="JACNJZ010000060">
    <property type="protein sequence ID" value="MBC8316913.1"/>
    <property type="molecule type" value="Genomic_DNA"/>
</dbReference>
<reference evidence="1 2" key="1">
    <citation type="submission" date="2020-08" db="EMBL/GenBank/DDBJ databases">
        <title>Bridging the membrane lipid divide: bacteria of the FCB group superphylum have the potential to synthesize archaeal ether lipids.</title>
        <authorList>
            <person name="Villanueva L."/>
            <person name="Von Meijenfeldt F.A.B."/>
            <person name="Westbye A.B."/>
            <person name="Yadav S."/>
            <person name="Hopmans E.C."/>
            <person name="Dutilh B.E."/>
            <person name="Sinninghe Damste J.S."/>
        </authorList>
    </citation>
    <scope>NUCLEOTIDE SEQUENCE [LARGE SCALE GENOMIC DNA]</scope>
    <source>
        <strain evidence="1">NIOZ-UU47</strain>
    </source>
</reference>
<evidence type="ECO:0000313" key="1">
    <source>
        <dbReference type="EMBL" id="MBC8316913.1"/>
    </source>
</evidence>
<dbReference type="Proteomes" id="UP000614424">
    <property type="component" value="Unassembled WGS sequence"/>
</dbReference>
<accession>A0A8J6TEF9</accession>
<evidence type="ECO:0000313" key="2">
    <source>
        <dbReference type="Proteomes" id="UP000614424"/>
    </source>
</evidence>
<name>A0A8J6TEF9_9BACT</name>
<proteinExistence type="predicted"/>
<dbReference type="AlphaFoldDB" id="A0A8J6TEF9"/>
<sequence>MDIAERNYHLKLQEMCDCYLETDFRKQMQGMLGTADADLEENAVKFLSLAIMYSLTEKARKLSLKKKDGEVTVIMKGDAKVSLPAPSPALFDKMSEIIRAILHIEEDKGELPLSLGLRSGDVELQIKVKRKPGQEKVKIKFPG</sequence>
<organism evidence="1 2">
    <name type="scientific">Candidatus Desulfobia pelagia</name>
    <dbReference type="NCBI Taxonomy" id="2841692"/>
    <lineage>
        <taxon>Bacteria</taxon>
        <taxon>Pseudomonadati</taxon>
        <taxon>Thermodesulfobacteriota</taxon>
        <taxon>Desulfobulbia</taxon>
        <taxon>Desulfobulbales</taxon>
        <taxon>Desulfobulbaceae</taxon>
        <taxon>Candidatus Desulfobia</taxon>
    </lineage>
</organism>
<comment type="caution">
    <text evidence="1">The sequence shown here is derived from an EMBL/GenBank/DDBJ whole genome shotgun (WGS) entry which is preliminary data.</text>
</comment>
<gene>
    <name evidence="1" type="ORF">H8E41_03340</name>
</gene>